<evidence type="ECO:0000256" key="1">
    <source>
        <dbReference type="ARBA" id="ARBA00001165"/>
    </source>
</evidence>
<dbReference type="OrthoDB" id="9766564at2"/>
<name>A0A561TWF7_9ACTN</name>
<dbReference type="NCBIfam" id="NF002794">
    <property type="entry name" value="PRK02925.1"/>
    <property type="match status" value="1"/>
</dbReference>
<comment type="pathway">
    <text evidence="2">Carbohydrate metabolism; pentose and glucuronate interconversion.</text>
</comment>
<comment type="similarity">
    <text evidence="3">Belongs to the metallo-dependent hydrolases superfamily. Uronate isomerase family.</text>
</comment>
<evidence type="ECO:0000256" key="5">
    <source>
        <dbReference type="ARBA" id="ARBA00020555"/>
    </source>
</evidence>
<dbReference type="GO" id="GO:0042840">
    <property type="term" value="P:D-glucuronate catabolic process"/>
    <property type="evidence" value="ECO:0007669"/>
    <property type="project" value="TreeGrafter"/>
</dbReference>
<evidence type="ECO:0000256" key="3">
    <source>
        <dbReference type="ARBA" id="ARBA00008397"/>
    </source>
</evidence>
<sequence length="473" mass="52905">MPPLPPALQPHPDRLFPPDPGVRAIARRLYEAVRELPILSPHGHVDPRVLLDDLPFSDPASLLITPDHYVTRLLHASGVPLEELGVGAGPQPQAQARAVWRRLCANWAVFRATPVRYWFESELAEIFGVTERPSAENADRLYDRISERLRDDEFRPRALFRRFGIEVLATTDDPCDDLSAHSALAADPAWTGRVIPTFRPDRYLEAGRSGWAEAVALLGETTGIDTGTHRGYVRALEERRRYFIAHGAVSADHSHLDVRTEPLPLSEAERIHRAALAGGASEAQTTALRRHMLLEMARMSCEDGLVMTLHPAVRRDHHGPTAARFGPDTGHDIPVRAEFTEALRPLLERYGTHPNLHLVLFTLDETVFSREIAPLAGFYPSVYAGAPWWFLDAPDAIRRYRRAVTETAGFSRTSGFIDDTRAFCSIPARHDMSRRLDCGVLAELVAEHRLDEDEAVETAVELVSVNPRKAFRL</sequence>
<dbReference type="InterPro" id="IPR003766">
    <property type="entry name" value="Uronate_isomerase"/>
</dbReference>
<evidence type="ECO:0000256" key="2">
    <source>
        <dbReference type="ARBA" id="ARBA00004892"/>
    </source>
</evidence>
<keyword evidence="6 7" id="KW-0413">Isomerase</keyword>
<evidence type="ECO:0000256" key="4">
    <source>
        <dbReference type="ARBA" id="ARBA00012546"/>
    </source>
</evidence>
<dbReference type="EMBL" id="VIWT01000002">
    <property type="protein sequence ID" value="TWF91440.1"/>
    <property type="molecule type" value="Genomic_DNA"/>
</dbReference>
<proteinExistence type="inferred from homology"/>
<dbReference type="EC" id="5.3.1.12" evidence="4"/>
<dbReference type="Pfam" id="PF02614">
    <property type="entry name" value="UxaC"/>
    <property type="match status" value="1"/>
</dbReference>
<dbReference type="GO" id="GO:0008880">
    <property type="term" value="F:glucuronate isomerase activity"/>
    <property type="evidence" value="ECO:0007669"/>
    <property type="project" value="UniProtKB-EC"/>
</dbReference>
<dbReference type="SUPFAM" id="SSF51556">
    <property type="entry name" value="Metallo-dependent hydrolases"/>
    <property type="match status" value="1"/>
</dbReference>
<dbReference type="GO" id="GO:0019698">
    <property type="term" value="P:D-galacturonate catabolic process"/>
    <property type="evidence" value="ECO:0007669"/>
    <property type="project" value="TreeGrafter"/>
</dbReference>
<protein>
    <recommendedName>
        <fullName evidence="5">Uronate isomerase</fullName>
        <ecNumber evidence="4">5.3.1.12</ecNumber>
    </recommendedName>
</protein>
<reference evidence="7 8" key="1">
    <citation type="submission" date="2019-06" db="EMBL/GenBank/DDBJ databases">
        <title>Sequencing the genomes of 1000 actinobacteria strains.</title>
        <authorList>
            <person name="Klenk H.-P."/>
        </authorList>
    </citation>
    <scope>NUCLEOTIDE SEQUENCE [LARGE SCALE GENOMIC DNA]</scope>
    <source>
        <strain evidence="7 8">DSM 44826</strain>
    </source>
</reference>
<dbReference type="Gene3D" id="1.10.2020.10">
    <property type="entry name" value="uronate isomerase, domain 2, chain A"/>
    <property type="match status" value="1"/>
</dbReference>
<evidence type="ECO:0000256" key="6">
    <source>
        <dbReference type="ARBA" id="ARBA00023235"/>
    </source>
</evidence>
<evidence type="ECO:0000313" key="7">
    <source>
        <dbReference type="EMBL" id="TWF91440.1"/>
    </source>
</evidence>
<comment type="caution">
    <text evidence="7">The sequence shown here is derived from an EMBL/GenBank/DDBJ whole genome shotgun (WGS) entry which is preliminary data.</text>
</comment>
<dbReference type="Gene3D" id="3.20.20.140">
    <property type="entry name" value="Metal-dependent hydrolases"/>
    <property type="match status" value="1"/>
</dbReference>
<evidence type="ECO:0000313" key="8">
    <source>
        <dbReference type="Proteomes" id="UP000317940"/>
    </source>
</evidence>
<dbReference type="UniPathway" id="UPA00246"/>
<organism evidence="7 8">
    <name type="scientific">Kitasatospora viridis</name>
    <dbReference type="NCBI Taxonomy" id="281105"/>
    <lineage>
        <taxon>Bacteria</taxon>
        <taxon>Bacillati</taxon>
        <taxon>Actinomycetota</taxon>
        <taxon>Actinomycetes</taxon>
        <taxon>Kitasatosporales</taxon>
        <taxon>Streptomycetaceae</taxon>
        <taxon>Kitasatospora</taxon>
    </lineage>
</organism>
<gene>
    <name evidence="7" type="ORF">FHX73_12555</name>
</gene>
<dbReference type="PANTHER" id="PTHR30068">
    <property type="entry name" value="URONATE ISOMERASE"/>
    <property type="match status" value="1"/>
</dbReference>
<dbReference type="PANTHER" id="PTHR30068:SF4">
    <property type="entry name" value="URONATE ISOMERASE"/>
    <property type="match status" value="1"/>
</dbReference>
<accession>A0A561TWF7</accession>
<keyword evidence="8" id="KW-1185">Reference proteome</keyword>
<dbReference type="InterPro" id="IPR032466">
    <property type="entry name" value="Metal_Hydrolase"/>
</dbReference>
<dbReference type="Proteomes" id="UP000317940">
    <property type="component" value="Unassembled WGS sequence"/>
</dbReference>
<dbReference type="AlphaFoldDB" id="A0A561TWF7"/>
<dbReference type="RefSeq" id="WP_145909035.1">
    <property type="nucleotide sequence ID" value="NZ_BAAAMZ010000010.1"/>
</dbReference>
<comment type="catalytic activity">
    <reaction evidence="1">
        <text>D-glucuronate = D-fructuronate</text>
        <dbReference type="Rhea" id="RHEA:13049"/>
        <dbReference type="ChEBI" id="CHEBI:58720"/>
        <dbReference type="ChEBI" id="CHEBI:59863"/>
        <dbReference type="EC" id="5.3.1.12"/>
    </reaction>
</comment>